<dbReference type="CDD" id="cd07302">
    <property type="entry name" value="CHD"/>
    <property type="match status" value="1"/>
</dbReference>
<dbReference type="SMART" id="SM01080">
    <property type="entry name" value="CHASE2"/>
    <property type="match status" value="1"/>
</dbReference>
<dbReference type="InterPro" id="IPR007890">
    <property type="entry name" value="CHASE2"/>
</dbReference>
<name>A0AA92FH04_9BACT</name>
<feature type="transmembrane region" description="Helical" evidence="1">
    <location>
        <begin position="398"/>
        <end position="418"/>
    </location>
</feature>
<reference evidence="3 4" key="1">
    <citation type="journal article" date="2017" name="Environ. Sci. Technol.">
        <title>Organohalide Respiration with Chlorinated Ethenes under Low pH Conditions.</title>
        <authorList>
            <person name="Yang Y."/>
            <person name="Capiro N.L."/>
            <person name="Marcet T.F."/>
            <person name="Yan J."/>
            <person name="Pennell K.D."/>
            <person name="Loffler F.E."/>
        </authorList>
    </citation>
    <scope>NUCLEOTIDE SEQUENCE [LARGE SCALE GENOMIC DNA]</scope>
    <source>
        <strain evidence="3 4">ACSDCE</strain>
    </source>
</reference>
<gene>
    <name evidence="3" type="ORF">FA584_07235</name>
</gene>
<dbReference type="GO" id="GO:0035556">
    <property type="term" value="P:intracellular signal transduction"/>
    <property type="evidence" value="ECO:0007669"/>
    <property type="project" value="InterPro"/>
</dbReference>
<dbReference type="SMART" id="SM00044">
    <property type="entry name" value="CYCc"/>
    <property type="match status" value="1"/>
</dbReference>
<proteinExistence type="predicted"/>
<dbReference type="SUPFAM" id="SSF55073">
    <property type="entry name" value="Nucleotide cyclase"/>
    <property type="match status" value="1"/>
</dbReference>
<dbReference type="InterPro" id="IPR029787">
    <property type="entry name" value="Nucleotide_cyclase"/>
</dbReference>
<dbReference type="PANTHER" id="PTHR43081:SF1">
    <property type="entry name" value="ADENYLATE CYCLASE, TERMINAL-DIFFERENTIATION SPECIFIC"/>
    <property type="match status" value="1"/>
</dbReference>
<dbReference type="Gene3D" id="3.30.70.1230">
    <property type="entry name" value="Nucleotide cyclase"/>
    <property type="match status" value="1"/>
</dbReference>
<dbReference type="Proteomes" id="UP000502831">
    <property type="component" value="Chromosome"/>
</dbReference>
<sequence length="738" mass="82712">MRKSLLQLLFSFIVMAGSVVGYLYESSFWLPFEYKIKDRMLQSRGEITGDENIVIIDIDEKSLKALGQWPWSRDKIAKLLQNLSDLGVAIVGLDVVFAEADSSSPQKVLAQLGLPHKDVPDYDAIFAETIAHTPTVVGYVFALTPDSIQPEGNPKSAAILVEQNRPKRSSLIKPYRAILNIPQIQKQAYSSGYFNTIPDNDGIVRSVPLVMEYDGVLYPSLSLEMVRIALGEKKIHIVYDENGLRQIEIGEHIIPTDFFGRLMVNYRGGQNSYRYISAIDVYNNSVDPLHVKDKIALLGTSAAGLLDLRSTPFESVYAGVEVHANAIDNMLHEDYISQPIWARGVDLLSIVILSIVTLVALLVPSAFFSFIALVILNLIVVITHYYCMVYQGILLNTILPLFAINILFIVGQAMNYFLEIRQKELIKHKFSSKVSPAVMNNILSSGDDILQGIEKEITIFFSDLRNFTGISEAAGEPKHLIHLMNAYMDPMSQIIIHQGGTVDKFIGDAIMAYWNAPISTPNHADKAVTAALQQLHHLKALNATIRTNPEFETITAMADQKGVPIIDIGIGINTGVAIVGEMGTSNRSDYTVIGDPINLGSRLESLCKYYHSHLTISHFTKNKLKGAYLFRFLDLVTVKGKHEPIEVWQIHDFDTLQTEPLYATSYEELQEELRLHHEAIELYRKADFTEALKCFEALNRRENKTNEAIYPLYIERCLHYIAFPPSSFNGVFVHTTKG</sequence>
<dbReference type="InterPro" id="IPR001054">
    <property type="entry name" value="A/G_cyclase"/>
</dbReference>
<feature type="domain" description="Guanylate cyclase" evidence="2">
    <location>
        <begin position="458"/>
        <end position="604"/>
    </location>
</feature>
<dbReference type="GO" id="GO:0006171">
    <property type="term" value="P:cAMP biosynthetic process"/>
    <property type="evidence" value="ECO:0007669"/>
    <property type="project" value="TreeGrafter"/>
</dbReference>
<evidence type="ECO:0000313" key="3">
    <source>
        <dbReference type="EMBL" id="QIR76010.1"/>
    </source>
</evidence>
<evidence type="ECO:0000259" key="2">
    <source>
        <dbReference type="PROSITE" id="PS50125"/>
    </source>
</evidence>
<dbReference type="PANTHER" id="PTHR43081">
    <property type="entry name" value="ADENYLATE CYCLASE, TERMINAL-DIFFERENTIATION SPECIFIC-RELATED"/>
    <property type="match status" value="1"/>
</dbReference>
<keyword evidence="1" id="KW-1133">Transmembrane helix</keyword>
<organism evidence="3 4">
    <name type="scientific">Sulfurospirillum diekertiae</name>
    <dbReference type="NCBI Taxonomy" id="1854492"/>
    <lineage>
        <taxon>Bacteria</taxon>
        <taxon>Pseudomonadati</taxon>
        <taxon>Campylobacterota</taxon>
        <taxon>Epsilonproteobacteria</taxon>
        <taxon>Campylobacterales</taxon>
        <taxon>Sulfurospirillaceae</taxon>
        <taxon>Sulfurospirillum</taxon>
    </lineage>
</organism>
<dbReference type="InterPro" id="IPR050697">
    <property type="entry name" value="Adenylyl/Guanylyl_Cyclase_3/4"/>
</dbReference>
<keyword evidence="1" id="KW-0472">Membrane</keyword>
<dbReference type="Pfam" id="PF00211">
    <property type="entry name" value="Guanylate_cyc"/>
    <property type="match status" value="1"/>
</dbReference>
<evidence type="ECO:0000313" key="4">
    <source>
        <dbReference type="Proteomes" id="UP000502831"/>
    </source>
</evidence>
<dbReference type="EMBL" id="CP039734">
    <property type="protein sequence ID" value="QIR76010.1"/>
    <property type="molecule type" value="Genomic_DNA"/>
</dbReference>
<dbReference type="AlphaFoldDB" id="A0AA92FH04"/>
<dbReference type="RefSeq" id="WP_167749870.1">
    <property type="nucleotide sequence ID" value="NZ_CP039734.2"/>
</dbReference>
<accession>A0AA92FH04</accession>
<dbReference type="Pfam" id="PF05226">
    <property type="entry name" value="CHASE2"/>
    <property type="match status" value="1"/>
</dbReference>
<evidence type="ECO:0000256" key="1">
    <source>
        <dbReference type="SAM" id="Phobius"/>
    </source>
</evidence>
<dbReference type="GO" id="GO:0004016">
    <property type="term" value="F:adenylate cyclase activity"/>
    <property type="evidence" value="ECO:0007669"/>
    <property type="project" value="UniProtKB-ARBA"/>
</dbReference>
<feature type="transmembrane region" description="Helical" evidence="1">
    <location>
        <begin position="367"/>
        <end position="386"/>
    </location>
</feature>
<dbReference type="PROSITE" id="PS50125">
    <property type="entry name" value="GUANYLATE_CYCLASE_2"/>
    <property type="match status" value="1"/>
</dbReference>
<feature type="transmembrane region" description="Helical" evidence="1">
    <location>
        <begin position="340"/>
        <end position="362"/>
    </location>
</feature>
<protein>
    <submittedName>
        <fullName evidence="3">Adenylate/guanylate cyclase domain-containing protein</fullName>
    </submittedName>
</protein>
<keyword evidence="1" id="KW-0812">Transmembrane</keyword>